<dbReference type="Proteomes" id="UP000014197">
    <property type="component" value="Unassembled WGS sequence"/>
</dbReference>
<feature type="transmembrane region" description="Helical" evidence="1">
    <location>
        <begin position="20"/>
        <end position="41"/>
    </location>
</feature>
<sequence>MVAILKKSNNYSGYILLESLVALGLLCLITGSYISINTFLLKKNKQATNQLQLHRVLYEEMKRYENHGGLLTQDIHLENSHYQLKLYNTENKLIEVEITDGKESFTLKKE</sequence>
<keyword evidence="1" id="KW-0812">Transmembrane</keyword>
<evidence type="ECO:0000313" key="5">
    <source>
        <dbReference type="Proteomes" id="UP000014197"/>
    </source>
</evidence>
<evidence type="ECO:0000256" key="1">
    <source>
        <dbReference type="SAM" id="Phobius"/>
    </source>
</evidence>
<comment type="caution">
    <text evidence="2">The sequence shown here is derived from an EMBL/GenBank/DDBJ whole genome shotgun (WGS) entry which is preliminary data.</text>
</comment>
<dbReference type="EMBL" id="AJAR01000027">
    <property type="protein sequence ID" value="EOH92837.1"/>
    <property type="molecule type" value="Genomic_DNA"/>
</dbReference>
<evidence type="ECO:0000313" key="4">
    <source>
        <dbReference type="Proteomes" id="UP000013858"/>
    </source>
</evidence>
<name>R2Q8N0_9ENTE</name>
<organism evidence="2 4">
    <name type="scientific">Enterococcus haemoperoxidus ATCC BAA-382</name>
    <dbReference type="NCBI Taxonomy" id="1158608"/>
    <lineage>
        <taxon>Bacteria</taxon>
        <taxon>Bacillati</taxon>
        <taxon>Bacillota</taxon>
        <taxon>Bacilli</taxon>
        <taxon>Lactobacillales</taxon>
        <taxon>Enterococcaceae</taxon>
        <taxon>Enterococcus</taxon>
    </lineage>
</organism>
<proteinExistence type="predicted"/>
<reference evidence="2 4" key="1">
    <citation type="submission" date="2013-02" db="EMBL/GenBank/DDBJ databases">
        <title>The Genome Sequence of Enterococcus haemoperoxidus BAA-382.</title>
        <authorList>
            <consortium name="The Broad Institute Genome Sequencing Platform"/>
            <consortium name="The Broad Institute Genome Sequencing Center for Infectious Disease"/>
            <person name="Earl A.M."/>
            <person name="Gilmore M.S."/>
            <person name="Lebreton F."/>
            <person name="Walker B."/>
            <person name="Young S.K."/>
            <person name="Zeng Q."/>
            <person name="Gargeya S."/>
            <person name="Fitzgerald M."/>
            <person name="Haas B."/>
            <person name="Abouelleil A."/>
            <person name="Alvarado L."/>
            <person name="Arachchi H.M."/>
            <person name="Berlin A.M."/>
            <person name="Chapman S.B."/>
            <person name="Dewar J."/>
            <person name="Goldberg J."/>
            <person name="Griggs A."/>
            <person name="Gujja S."/>
            <person name="Hansen M."/>
            <person name="Howarth C."/>
            <person name="Imamovic A."/>
            <person name="Larimer J."/>
            <person name="McCowan C."/>
            <person name="Murphy C."/>
            <person name="Neiman D."/>
            <person name="Pearson M."/>
            <person name="Priest M."/>
            <person name="Roberts A."/>
            <person name="Saif S."/>
            <person name="Shea T."/>
            <person name="Sisk P."/>
            <person name="Sykes S."/>
            <person name="Wortman J."/>
            <person name="Nusbaum C."/>
            <person name="Birren B."/>
        </authorList>
    </citation>
    <scope>NUCLEOTIDE SEQUENCE [LARGE SCALE GENOMIC DNA]</scope>
    <source>
        <strain evidence="2 4">ATCC BAA-382</strain>
    </source>
</reference>
<protein>
    <submittedName>
        <fullName evidence="2">Uncharacterized protein</fullName>
    </submittedName>
</protein>
<dbReference type="NCBIfam" id="NF041013">
    <property type="entry name" value="T4P_ComGE"/>
    <property type="match status" value="1"/>
</dbReference>
<dbReference type="Proteomes" id="UP000013858">
    <property type="component" value="Unassembled WGS sequence"/>
</dbReference>
<dbReference type="InterPro" id="IPR053468">
    <property type="entry name" value="ComGE-like"/>
</dbReference>
<keyword evidence="5" id="KW-1185">Reference proteome</keyword>
<dbReference type="PATRIC" id="fig|1158608.3.peg.2812"/>
<dbReference type="AlphaFoldDB" id="R2Q8N0"/>
<dbReference type="STRING" id="155618.RV06_GL001856"/>
<keyword evidence="1" id="KW-1133">Transmembrane helix</keyword>
<evidence type="ECO:0000313" key="3">
    <source>
        <dbReference type="EMBL" id="EOT61580.1"/>
    </source>
</evidence>
<accession>R2Q8N0</accession>
<keyword evidence="1" id="KW-0472">Membrane</keyword>
<dbReference type="eggNOG" id="ENOG50306PN">
    <property type="taxonomic scope" value="Bacteria"/>
</dbReference>
<reference evidence="3 5" key="2">
    <citation type="submission" date="2013-03" db="EMBL/GenBank/DDBJ databases">
        <title>The Genome Sequence of Enterococcus haemoperoxidus BAA-382 (PacBio/Illumina hybrid assembly).</title>
        <authorList>
            <consortium name="The Broad Institute Genomics Platform"/>
            <consortium name="The Broad Institute Genome Sequencing Center for Infectious Disease"/>
            <person name="Earl A."/>
            <person name="Russ C."/>
            <person name="Gilmore M."/>
            <person name="Surin D."/>
            <person name="Walker B."/>
            <person name="Young S."/>
            <person name="Zeng Q."/>
            <person name="Gargeya S."/>
            <person name="Fitzgerald M."/>
            <person name="Haas B."/>
            <person name="Abouelleil A."/>
            <person name="Allen A.W."/>
            <person name="Alvarado L."/>
            <person name="Arachchi H.M."/>
            <person name="Berlin A.M."/>
            <person name="Chapman S.B."/>
            <person name="Gainer-Dewar J."/>
            <person name="Goldberg J."/>
            <person name="Griggs A."/>
            <person name="Gujja S."/>
            <person name="Hansen M."/>
            <person name="Howarth C."/>
            <person name="Imamovic A."/>
            <person name="Ireland A."/>
            <person name="Larimer J."/>
            <person name="McCowan C."/>
            <person name="Murphy C."/>
            <person name="Pearson M."/>
            <person name="Poon T.W."/>
            <person name="Priest M."/>
            <person name="Roberts A."/>
            <person name="Saif S."/>
            <person name="Shea T."/>
            <person name="Sisk P."/>
            <person name="Sykes S."/>
            <person name="Wortman J."/>
            <person name="Nusbaum C."/>
            <person name="Birren B."/>
        </authorList>
    </citation>
    <scope>NUCLEOTIDE SEQUENCE [LARGE SCALE GENOMIC DNA]</scope>
    <source>
        <strain evidence="3 5">ATCC BAA-382</strain>
    </source>
</reference>
<gene>
    <name evidence="3" type="ORF">I583_00562</name>
    <name evidence="2" type="ORF">UAW_02878</name>
</gene>
<evidence type="ECO:0000313" key="2">
    <source>
        <dbReference type="EMBL" id="EOH92837.1"/>
    </source>
</evidence>
<dbReference type="EMBL" id="ASVY01000002">
    <property type="protein sequence ID" value="EOT61580.1"/>
    <property type="molecule type" value="Genomic_DNA"/>
</dbReference>